<reference evidence="1" key="1">
    <citation type="submission" date="2023-04" db="EMBL/GenBank/DDBJ databases">
        <title>Draft Genome sequencing of Naganishia species isolated from polar environments using Oxford Nanopore Technology.</title>
        <authorList>
            <person name="Leo P."/>
            <person name="Venkateswaran K."/>
        </authorList>
    </citation>
    <scope>NUCLEOTIDE SEQUENCE</scope>
    <source>
        <strain evidence="1">DBVPG 5303</strain>
    </source>
</reference>
<accession>A0ACC2X2X7</accession>
<sequence>MENANPEETGPGGDFEKVRQAAIASAEEIVALWSKCCGCANTHSLTSAKVNLNSLVNKWQPIPELLRKLEVKTPVKPVSTKATFGQLTHIGALIAESRIDPQLTEVLNALPEKSFANDKIASFRELLNKLTESTIDQMAAAWTEALHAQELALKRRSMHQKTQDDQGQATSGSDNKKTLKTSFSVGPVNSTLLTVKTEPGTQANVIAYSTNDLKNGTMRIQVTMDFSLPEGPSAASVGGSNAVGDAGDTIYSLSLVPLSATPSASKQE</sequence>
<dbReference type="EMBL" id="JASBWV010000030">
    <property type="protein sequence ID" value="KAJ9118053.1"/>
    <property type="molecule type" value="Genomic_DNA"/>
</dbReference>
<evidence type="ECO:0000313" key="2">
    <source>
        <dbReference type="Proteomes" id="UP001234202"/>
    </source>
</evidence>
<evidence type="ECO:0000313" key="1">
    <source>
        <dbReference type="EMBL" id="KAJ9118053.1"/>
    </source>
</evidence>
<gene>
    <name evidence="1" type="ORF">QFC24_006325</name>
</gene>
<comment type="caution">
    <text evidence="1">The sequence shown here is derived from an EMBL/GenBank/DDBJ whole genome shotgun (WGS) entry which is preliminary data.</text>
</comment>
<protein>
    <submittedName>
        <fullName evidence="1">Uncharacterized protein</fullName>
    </submittedName>
</protein>
<keyword evidence="2" id="KW-1185">Reference proteome</keyword>
<dbReference type="Proteomes" id="UP001234202">
    <property type="component" value="Unassembled WGS sequence"/>
</dbReference>
<proteinExistence type="predicted"/>
<name>A0ACC2X2X7_9TREE</name>
<organism evidence="1 2">
    <name type="scientific">Naganishia onofrii</name>
    <dbReference type="NCBI Taxonomy" id="1851511"/>
    <lineage>
        <taxon>Eukaryota</taxon>
        <taxon>Fungi</taxon>
        <taxon>Dikarya</taxon>
        <taxon>Basidiomycota</taxon>
        <taxon>Agaricomycotina</taxon>
        <taxon>Tremellomycetes</taxon>
        <taxon>Filobasidiales</taxon>
        <taxon>Filobasidiaceae</taxon>
        <taxon>Naganishia</taxon>
    </lineage>
</organism>